<dbReference type="SUPFAM" id="SSF46955">
    <property type="entry name" value="Putative DNA-binding domain"/>
    <property type="match status" value="1"/>
</dbReference>
<evidence type="ECO:0000256" key="15">
    <source>
        <dbReference type="HAMAP-Rule" id="MF_00283"/>
    </source>
</evidence>
<dbReference type="FunFam" id="3.50.40.10:FF:000001">
    <property type="entry name" value="Phenylalanine--tRNA ligase beta subunit"/>
    <property type="match status" value="1"/>
</dbReference>
<dbReference type="InterPro" id="IPR036690">
    <property type="entry name" value="Fdx_antiC-bd_sf"/>
</dbReference>
<evidence type="ECO:0000256" key="4">
    <source>
        <dbReference type="ARBA" id="ARBA00022490"/>
    </source>
</evidence>
<dbReference type="HAMAP" id="MF_00283">
    <property type="entry name" value="Phe_tRNA_synth_beta1"/>
    <property type="match status" value="1"/>
</dbReference>
<dbReference type="SMART" id="SM00896">
    <property type="entry name" value="FDX-ACB"/>
    <property type="match status" value="1"/>
</dbReference>
<name>A0A4Y7RAW7_9FIRM</name>
<dbReference type="Gene3D" id="3.30.56.10">
    <property type="match status" value="2"/>
</dbReference>
<dbReference type="GO" id="GO:0004826">
    <property type="term" value="F:phenylalanine-tRNA ligase activity"/>
    <property type="evidence" value="ECO:0007669"/>
    <property type="project" value="UniProtKB-UniRule"/>
</dbReference>
<keyword evidence="13 15" id="KW-0030">Aminoacyl-tRNA synthetase</keyword>
<dbReference type="GO" id="GO:0009328">
    <property type="term" value="C:phenylalanine-tRNA ligase complex"/>
    <property type="evidence" value="ECO:0007669"/>
    <property type="project" value="TreeGrafter"/>
</dbReference>
<proteinExistence type="inferred from homology"/>
<keyword evidence="11 16" id="KW-0694">RNA-binding</keyword>
<dbReference type="EC" id="6.1.1.20" evidence="15"/>
<dbReference type="PANTHER" id="PTHR10947">
    <property type="entry name" value="PHENYLALANYL-TRNA SYNTHETASE BETA CHAIN AND LEUCINE-RICH REPEAT-CONTAINING PROTEIN 47"/>
    <property type="match status" value="1"/>
</dbReference>
<dbReference type="NCBIfam" id="TIGR00472">
    <property type="entry name" value="pheT_bact"/>
    <property type="match status" value="1"/>
</dbReference>
<dbReference type="InterPro" id="IPR005121">
    <property type="entry name" value="Fdx_antiC-bd"/>
</dbReference>
<dbReference type="InterPro" id="IPR009061">
    <property type="entry name" value="DNA-bd_dom_put_sf"/>
</dbReference>
<dbReference type="GO" id="GO:0006432">
    <property type="term" value="P:phenylalanyl-tRNA aminoacylation"/>
    <property type="evidence" value="ECO:0007669"/>
    <property type="project" value="UniProtKB-UniRule"/>
</dbReference>
<evidence type="ECO:0000313" key="20">
    <source>
        <dbReference type="EMBL" id="TEB05946.1"/>
    </source>
</evidence>
<dbReference type="EMBL" id="QFGA01000002">
    <property type="protein sequence ID" value="TEB05946.1"/>
    <property type="molecule type" value="Genomic_DNA"/>
</dbReference>
<dbReference type="InterPro" id="IPR033714">
    <property type="entry name" value="tRNA_bind_bactPheRS"/>
</dbReference>
<dbReference type="SUPFAM" id="SSF50249">
    <property type="entry name" value="Nucleic acid-binding proteins"/>
    <property type="match status" value="1"/>
</dbReference>
<keyword evidence="4 15" id="KW-0963">Cytoplasm</keyword>
<dbReference type="InterPro" id="IPR002547">
    <property type="entry name" value="tRNA-bd_dom"/>
</dbReference>
<comment type="catalytic activity">
    <reaction evidence="14 15">
        <text>tRNA(Phe) + L-phenylalanine + ATP = L-phenylalanyl-tRNA(Phe) + AMP + diphosphate + H(+)</text>
        <dbReference type="Rhea" id="RHEA:19413"/>
        <dbReference type="Rhea" id="RHEA-COMP:9668"/>
        <dbReference type="Rhea" id="RHEA-COMP:9699"/>
        <dbReference type="ChEBI" id="CHEBI:15378"/>
        <dbReference type="ChEBI" id="CHEBI:30616"/>
        <dbReference type="ChEBI" id="CHEBI:33019"/>
        <dbReference type="ChEBI" id="CHEBI:58095"/>
        <dbReference type="ChEBI" id="CHEBI:78442"/>
        <dbReference type="ChEBI" id="CHEBI:78531"/>
        <dbReference type="ChEBI" id="CHEBI:456215"/>
        <dbReference type="EC" id="6.1.1.20"/>
    </reaction>
</comment>
<dbReference type="SUPFAM" id="SSF56037">
    <property type="entry name" value="PheT/TilS domain"/>
    <property type="match status" value="1"/>
</dbReference>
<dbReference type="PROSITE" id="PS50886">
    <property type="entry name" value="TRBD"/>
    <property type="match status" value="1"/>
</dbReference>
<dbReference type="FunFam" id="3.30.930.10:FF:000022">
    <property type="entry name" value="Phenylalanine--tRNA ligase beta subunit"/>
    <property type="match status" value="1"/>
</dbReference>
<feature type="binding site" evidence="15">
    <location>
        <position position="466"/>
    </location>
    <ligand>
        <name>Mg(2+)</name>
        <dbReference type="ChEBI" id="CHEBI:18420"/>
        <note>shared with alpha subunit</note>
    </ligand>
</feature>
<gene>
    <name evidence="15 20" type="primary">pheT</name>
    <name evidence="20" type="ORF">Psch_02988</name>
</gene>
<dbReference type="SMART" id="SM00873">
    <property type="entry name" value="B3_4"/>
    <property type="match status" value="1"/>
</dbReference>
<evidence type="ECO:0000259" key="19">
    <source>
        <dbReference type="PROSITE" id="PS51483"/>
    </source>
</evidence>
<dbReference type="InterPro" id="IPR041616">
    <property type="entry name" value="PheRS_beta_core"/>
</dbReference>
<dbReference type="InterPro" id="IPR045864">
    <property type="entry name" value="aa-tRNA-synth_II/BPL/LPL"/>
</dbReference>
<dbReference type="PROSITE" id="PS51483">
    <property type="entry name" value="B5"/>
    <property type="match status" value="1"/>
</dbReference>
<dbReference type="RefSeq" id="WP_190258623.1">
    <property type="nucleotide sequence ID" value="NZ_QFGA01000002.1"/>
</dbReference>
<feature type="binding site" evidence="15">
    <location>
        <position position="460"/>
    </location>
    <ligand>
        <name>Mg(2+)</name>
        <dbReference type="ChEBI" id="CHEBI:18420"/>
        <note>shared with alpha subunit</note>
    </ligand>
</feature>
<dbReference type="InterPro" id="IPR020825">
    <property type="entry name" value="Phe-tRNA_synthase-like_B3/B4"/>
</dbReference>
<dbReference type="Pfam" id="PF17759">
    <property type="entry name" value="tRNA_synthFbeta"/>
    <property type="match status" value="1"/>
</dbReference>
<evidence type="ECO:0000256" key="1">
    <source>
        <dbReference type="ARBA" id="ARBA00004496"/>
    </source>
</evidence>
<dbReference type="FunFam" id="3.30.70.380:FF:000001">
    <property type="entry name" value="Phenylalanine--tRNA ligase beta subunit"/>
    <property type="match status" value="1"/>
</dbReference>
<feature type="binding site" evidence="15">
    <location>
        <position position="470"/>
    </location>
    <ligand>
        <name>Mg(2+)</name>
        <dbReference type="ChEBI" id="CHEBI:18420"/>
        <note>shared with alpha subunit</note>
    </ligand>
</feature>
<dbReference type="InterPro" id="IPR012340">
    <property type="entry name" value="NA-bd_OB-fold"/>
</dbReference>
<dbReference type="Proteomes" id="UP000298324">
    <property type="component" value="Unassembled WGS sequence"/>
</dbReference>
<keyword evidence="9 15" id="KW-0067">ATP-binding</keyword>
<dbReference type="GO" id="GO:0005524">
    <property type="term" value="F:ATP binding"/>
    <property type="evidence" value="ECO:0007669"/>
    <property type="project" value="UniProtKB-UniRule"/>
</dbReference>
<keyword evidence="10 15" id="KW-0460">Magnesium</keyword>
<organism evidence="20 21">
    <name type="scientific">Pelotomaculum schinkii</name>
    <dbReference type="NCBI Taxonomy" id="78350"/>
    <lineage>
        <taxon>Bacteria</taxon>
        <taxon>Bacillati</taxon>
        <taxon>Bacillota</taxon>
        <taxon>Clostridia</taxon>
        <taxon>Eubacteriales</taxon>
        <taxon>Desulfotomaculaceae</taxon>
        <taxon>Pelotomaculum</taxon>
    </lineage>
</organism>
<evidence type="ECO:0000256" key="16">
    <source>
        <dbReference type="PROSITE-ProRule" id="PRU00209"/>
    </source>
</evidence>
<dbReference type="SMART" id="SM00874">
    <property type="entry name" value="B5"/>
    <property type="match status" value="1"/>
</dbReference>
<evidence type="ECO:0000259" key="17">
    <source>
        <dbReference type="PROSITE" id="PS50886"/>
    </source>
</evidence>
<comment type="subcellular location">
    <subcellularLocation>
        <location evidence="1 15">Cytoplasm</location>
    </subcellularLocation>
</comment>
<evidence type="ECO:0000256" key="5">
    <source>
        <dbReference type="ARBA" id="ARBA00022555"/>
    </source>
</evidence>
<evidence type="ECO:0000256" key="9">
    <source>
        <dbReference type="ARBA" id="ARBA00022840"/>
    </source>
</evidence>
<keyword evidence="5 16" id="KW-0820">tRNA-binding</keyword>
<feature type="domain" description="TRNA-binding" evidence="17">
    <location>
        <begin position="39"/>
        <end position="153"/>
    </location>
</feature>
<comment type="subunit">
    <text evidence="3 15">Tetramer of two alpha and two beta subunits.</text>
</comment>
<evidence type="ECO:0000256" key="2">
    <source>
        <dbReference type="ARBA" id="ARBA00008653"/>
    </source>
</evidence>
<dbReference type="Pfam" id="PF03484">
    <property type="entry name" value="B5"/>
    <property type="match status" value="1"/>
</dbReference>
<dbReference type="Pfam" id="PF03147">
    <property type="entry name" value="FDX-ACB"/>
    <property type="match status" value="1"/>
</dbReference>
<evidence type="ECO:0000313" key="21">
    <source>
        <dbReference type="Proteomes" id="UP000298324"/>
    </source>
</evidence>
<dbReference type="CDD" id="cd00769">
    <property type="entry name" value="PheRS_beta_core"/>
    <property type="match status" value="1"/>
</dbReference>
<comment type="similarity">
    <text evidence="2 15">Belongs to the phenylalanyl-tRNA synthetase beta subunit family. Type 1 subfamily.</text>
</comment>
<keyword evidence="12 15" id="KW-0648">Protein biosynthesis</keyword>
<dbReference type="PROSITE" id="PS51447">
    <property type="entry name" value="FDX_ACB"/>
    <property type="match status" value="1"/>
</dbReference>
<dbReference type="CDD" id="cd02796">
    <property type="entry name" value="tRNA_bind_bactPheRS"/>
    <property type="match status" value="1"/>
</dbReference>
<keyword evidence="21" id="KW-1185">Reference proteome</keyword>
<comment type="caution">
    <text evidence="20">The sequence shown here is derived from an EMBL/GenBank/DDBJ whole genome shotgun (WGS) entry which is preliminary data.</text>
</comment>
<sequence length="806" mass="88160">MRVSYKWLQEFVEIDITPQELADRLTLAGVTVEGVTELGVGISNVITGRIESISPHPNADKLVVTSVDTGGEKRQIITAATNVREGDVIPVAVEGARLASGLVIKKAKLRGVESRGMMCSGQELGIDPKTMVAEQANGIMILPPGTPLGKDAKEILGLDDHILELDLTPNRGDCLSMIGVAREVAALLGRPLRLPQPSFKELPESIEGQARVDIEDTDLCRRFCARLVKNVKVGPSPLWMQQRLRNAGIRPISNIVDVTNYVMLELGQPMHAFDYNLLKDGHIIVRRGRAGEKMLSLDGNERVLTPDMLAITDPSGPVGIAGVMGGLATEVTAKTVSVLLESAFFNPISIRKTSKALGLRSEASQRFEKGIDIGGSARAANRAAQLITEMEAGDVVSGIIDVCPEPLQEKIISLRPGRATYILGVEVPKEEAAGILTGLQFKVRESGADLLVTVPTHRVDVNLEIDLIEEIARMHGYDRVPGTLPYGQSIQGKQTREQSLTAGIRNSLAGDGLYEVMTYSFTHPRVLEQMNLPADSPFREMVKLQNPLSEEHSVMRTMMLPGLLETLARNFSRRVQNGAVFEIGRVFYPREEGSLPEERQVLAATAMGRTVPGWNAPARELDFYHLKGVLENLFDYLRTEPVNFQPELENPSFHPGRSAWLEAGGIRLGVVGELHPDVLEQFGLPDRVVAFELDLEQLLKVSGRPFVYTTLPRFPAVERDIAVLIKQGTPAAQVVEAIRRAGGELLRSVFLFDVYRGGQVPQGYQSMAFSLRFYAEDRTLTDTEVAERTAAIANALAQGFGAELRA</sequence>
<evidence type="ECO:0000256" key="3">
    <source>
        <dbReference type="ARBA" id="ARBA00011209"/>
    </source>
</evidence>
<keyword evidence="6 15" id="KW-0436">Ligase</keyword>
<evidence type="ECO:0000256" key="13">
    <source>
        <dbReference type="ARBA" id="ARBA00023146"/>
    </source>
</evidence>
<evidence type="ECO:0000256" key="6">
    <source>
        <dbReference type="ARBA" id="ARBA00022598"/>
    </source>
</evidence>
<dbReference type="GO" id="GO:0000049">
    <property type="term" value="F:tRNA binding"/>
    <property type="evidence" value="ECO:0007669"/>
    <property type="project" value="UniProtKB-UniRule"/>
</dbReference>
<keyword evidence="7 15" id="KW-0479">Metal-binding</keyword>
<dbReference type="GO" id="GO:0000287">
    <property type="term" value="F:magnesium ion binding"/>
    <property type="evidence" value="ECO:0007669"/>
    <property type="project" value="UniProtKB-UniRule"/>
</dbReference>
<dbReference type="Pfam" id="PF03483">
    <property type="entry name" value="B3_4"/>
    <property type="match status" value="1"/>
</dbReference>
<feature type="domain" description="FDX-ACB" evidence="18">
    <location>
        <begin position="712"/>
        <end position="805"/>
    </location>
</feature>
<evidence type="ECO:0000259" key="18">
    <source>
        <dbReference type="PROSITE" id="PS51447"/>
    </source>
</evidence>
<evidence type="ECO:0000256" key="14">
    <source>
        <dbReference type="ARBA" id="ARBA00049255"/>
    </source>
</evidence>
<dbReference type="SUPFAM" id="SSF55681">
    <property type="entry name" value="Class II aaRS and biotin synthetases"/>
    <property type="match status" value="1"/>
</dbReference>
<evidence type="ECO:0000256" key="7">
    <source>
        <dbReference type="ARBA" id="ARBA00022723"/>
    </source>
</evidence>
<evidence type="ECO:0000256" key="10">
    <source>
        <dbReference type="ARBA" id="ARBA00022842"/>
    </source>
</evidence>
<accession>A0A4Y7RAW7</accession>
<feature type="domain" description="B5" evidence="19">
    <location>
        <begin position="407"/>
        <end position="482"/>
    </location>
</feature>
<reference evidence="20 21" key="1">
    <citation type="journal article" date="2018" name="Environ. Microbiol.">
        <title>Novel energy conservation strategies and behaviour of Pelotomaculum schinkii driving syntrophic propionate catabolism.</title>
        <authorList>
            <person name="Hidalgo-Ahumada C.A.P."/>
            <person name="Nobu M.K."/>
            <person name="Narihiro T."/>
            <person name="Tamaki H."/>
            <person name="Liu W.T."/>
            <person name="Kamagata Y."/>
            <person name="Stams A.J.M."/>
            <person name="Imachi H."/>
            <person name="Sousa D.Z."/>
        </authorList>
    </citation>
    <scope>NUCLEOTIDE SEQUENCE [LARGE SCALE GENOMIC DNA]</scope>
    <source>
        <strain evidence="20 21">HH</strain>
    </source>
</reference>
<dbReference type="Gene3D" id="3.50.40.10">
    <property type="entry name" value="Phenylalanyl-trna Synthetase, Chain B, domain 3"/>
    <property type="match status" value="1"/>
</dbReference>
<dbReference type="InterPro" id="IPR005147">
    <property type="entry name" value="tRNA_synthase_B5-dom"/>
</dbReference>
<dbReference type="SUPFAM" id="SSF54991">
    <property type="entry name" value="Anticodon-binding domain of PheRS"/>
    <property type="match status" value="1"/>
</dbReference>
<dbReference type="GO" id="GO:0016740">
    <property type="term" value="F:transferase activity"/>
    <property type="evidence" value="ECO:0007669"/>
    <property type="project" value="UniProtKB-ARBA"/>
</dbReference>
<dbReference type="GO" id="GO:0140096">
    <property type="term" value="F:catalytic activity, acting on a protein"/>
    <property type="evidence" value="ECO:0007669"/>
    <property type="project" value="UniProtKB-ARBA"/>
</dbReference>
<dbReference type="PANTHER" id="PTHR10947:SF0">
    <property type="entry name" value="PHENYLALANINE--TRNA LIGASE BETA SUBUNIT"/>
    <property type="match status" value="1"/>
</dbReference>
<dbReference type="FunFam" id="2.40.50.140:FF:000045">
    <property type="entry name" value="Phenylalanine--tRNA ligase beta subunit"/>
    <property type="match status" value="1"/>
</dbReference>
<dbReference type="Gene3D" id="3.30.70.380">
    <property type="entry name" value="Ferrodoxin-fold anticodon-binding domain"/>
    <property type="match status" value="1"/>
</dbReference>
<dbReference type="Gene3D" id="3.30.930.10">
    <property type="entry name" value="Bira Bifunctional Protein, Domain 2"/>
    <property type="match status" value="1"/>
</dbReference>
<dbReference type="Pfam" id="PF01588">
    <property type="entry name" value="tRNA_bind"/>
    <property type="match status" value="1"/>
</dbReference>
<dbReference type="AlphaFoldDB" id="A0A4Y7RAW7"/>
<dbReference type="Gene3D" id="2.40.50.140">
    <property type="entry name" value="Nucleic acid-binding proteins"/>
    <property type="match status" value="1"/>
</dbReference>
<protein>
    <recommendedName>
        <fullName evidence="15">Phenylalanine--tRNA ligase beta subunit</fullName>
        <ecNumber evidence="15">6.1.1.20</ecNumber>
    </recommendedName>
    <alternativeName>
        <fullName evidence="15">Phenylalanyl-tRNA synthetase beta subunit</fullName>
        <shortName evidence="15">PheRS</shortName>
    </alternativeName>
</protein>
<keyword evidence="8 15" id="KW-0547">Nucleotide-binding</keyword>
<evidence type="ECO:0000256" key="11">
    <source>
        <dbReference type="ARBA" id="ARBA00022884"/>
    </source>
</evidence>
<dbReference type="InterPro" id="IPR045060">
    <property type="entry name" value="Phe-tRNA-ligase_IIc_bsu"/>
</dbReference>
<feature type="binding site" evidence="15">
    <location>
        <position position="469"/>
    </location>
    <ligand>
        <name>Mg(2+)</name>
        <dbReference type="ChEBI" id="CHEBI:18420"/>
        <note>shared with alpha subunit</note>
    </ligand>
</feature>
<evidence type="ECO:0000256" key="8">
    <source>
        <dbReference type="ARBA" id="ARBA00022741"/>
    </source>
</evidence>
<dbReference type="InterPro" id="IPR005146">
    <property type="entry name" value="B3/B4_tRNA-bd"/>
</dbReference>
<comment type="cofactor">
    <cofactor evidence="15">
        <name>Mg(2+)</name>
        <dbReference type="ChEBI" id="CHEBI:18420"/>
    </cofactor>
    <text evidence="15">Binds 2 magnesium ions per tetramer.</text>
</comment>
<dbReference type="InterPro" id="IPR004532">
    <property type="entry name" value="Phe-tRNA-ligase_IIc_bsu_bact"/>
</dbReference>
<evidence type="ECO:0000256" key="12">
    <source>
        <dbReference type="ARBA" id="ARBA00022917"/>
    </source>
</evidence>